<keyword evidence="1" id="KW-0949">S-adenosyl-L-methionine</keyword>
<keyword evidence="2" id="KW-0479">Metal-binding</keyword>
<dbReference type="Proteomes" id="UP001157125">
    <property type="component" value="Unassembled WGS sequence"/>
</dbReference>
<dbReference type="InterPro" id="IPR050105">
    <property type="entry name" value="MoCo_biosynth_MoaA/MoaC"/>
</dbReference>
<dbReference type="InterPro" id="IPR013785">
    <property type="entry name" value="Aldolase_TIM"/>
</dbReference>
<evidence type="ECO:0000256" key="6">
    <source>
        <dbReference type="SAM" id="MobiDB-lite"/>
    </source>
</evidence>
<organism evidence="8 9">
    <name type="scientific">Demequina litorisediminis</name>
    <dbReference type="NCBI Taxonomy" id="1849022"/>
    <lineage>
        <taxon>Bacteria</taxon>
        <taxon>Bacillati</taxon>
        <taxon>Actinomycetota</taxon>
        <taxon>Actinomycetes</taxon>
        <taxon>Micrococcales</taxon>
        <taxon>Demequinaceae</taxon>
        <taxon>Demequina</taxon>
    </lineage>
</organism>
<dbReference type="PROSITE" id="PS51918">
    <property type="entry name" value="RADICAL_SAM"/>
    <property type="match status" value="1"/>
</dbReference>
<evidence type="ECO:0000313" key="8">
    <source>
        <dbReference type="EMBL" id="GMA34262.1"/>
    </source>
</evidence>
<dbReference type="PANTHER" id="PTHR22960">
    <property type="entry name" value="MOLYBDOPTERIN COFACTOR SYNTHESIS PROTEIN A"/>
    <property type="match status" value="1"/>
</dbReference>
<evidence type="ECO:0000256" key="5">
    <source>
        <dbReference type="ARBA" id="ARBA00023150"/>
    </source>
</evidence>
<keyword evidence="9" id="KW-1185">Reference proteome</keyword>
<feature type="domain" description="Radical SAM core" evidence="7">
    <location>
        <begin position="9"/>
        <end position="175"/>
    </location>
</feature>
<dbReference type="InterPro" id="IPR007197">
    <property type="entry name" value="rSAM"/>
</dbReference>
<keyword evidence="3" id="KW-0408">Iron</keyword>
<keyword evidence="5" id="KW-0501">Molybdenum cofactor biosynthesis</keyword>
<proteinExistence type="predicted"/>
<dbReference type="EMBL" id="BSUN01000001">
    <property type="protein sequence ID" value="GMA34262.1"/>
    <property type="molecule type" value="Genomic_DNA"/>
</dbReference>
<dbReference type="SFLD" id="SFLDG01386">
    <property type="entry name" value="main_SPASM_domain-containing"/>
    <property type="match status" value="1"/>
</dbReference>
<gene>
    <name evidence="8" type="ORF">GCM10025876_04660</name>
</gene>
<reference evidence="9" key="1">
    <citation type="journal article" date="2019" name="Int. J. Syst. Evol. Microbiol.">
        <title>The Global Catalogue of Microorganisms (GCM) 10K type strain sequencing project: providing services to taxonomists for standard genome sequencing and annotation.</title>
        <authorList>
            <consortium name="The Broad Institute Genomics Platform"/>
            <consortium name="The Broad Institute Genome Sequencing Center for Infectious Disease"/>
            <person name="Wu L."/>
            <person name="Ma J."/>
        </authorList>
    </citation>
    <scope>NUCLEOTIDE SEQUENCE [LARGE SCALE GENOMIC DNA]</scope>
    <source>
        <strain evidence="9">NBRC 112299</strain>
    </source>
</reference>
<accession>A0ABQ6IAS0</accession>
<evidence type="ECO:0000256" key="1">
    <source>
        <dbReference type="ARBA" id="ARBA00022691"/>
    </source>
</evidence>
<keyword evidence="4" id="KW-0411">Iron-sulfur</keyword>
<dbReference type="Gene3D" id="3.20.20.70">
    <property type="entry name" value="Aldolase class I"/>
    <property type="match status" value="1"/>
</dbReference>
<dbReference type="InterPro" id="IPR058240">
    <property type="entry name" value="rSAM_sf"/>
</dbReference>
<evidence type="ECO:0000259" key="7">
    <source>
        <dbReference type="PROSITE" id="PS51918"/>
    </source>
</evidence>
<evidence type="ECO:0000256" key="4">
    <source>
        <dbReference type="ARBA" id="ARBA00023014"/>
    </source>
</evidence>
<comment type="caution">
    <text evidence="8">The sequence shown here is derived from an EMBL/GenBank/DDBJ whole genome shotgun (WGS) entry which is preliminary data.</text>
</comment>
<evidence type="ECO:0000313" key="9">
    <source>
        <dbReference type="Proteomes" id="UP001157125"/>
    </source>
</evidence>
<dbReference type="PANTHER" id="PTHR22960:SF0">
    <property type="entry name" value="MOLYBDENUM COFACTOR BIOSYNTHESIS PROTEIN 1"/>
    <property type="match status" value="1"/>
</dbReference>
<protein>
    <recommendedName>
        <fullName evidence="7">Radical SAM core domain-containing protein</fullName>
    </recommendedName>
</protein>
<dbReference type="Pfam" id="PF04055">
    <property type="entry name" value="Radical_SAM"/>
    <property type="match status" value="1"/>
</dbReference>
<dbReference type="SFLD" id="SFLDS00029">
    <property type="entry name" value="Radical_SAM"/>
    <property type="match status" value="1"/>
</dbReference>
<feature type="region of interest" description="Disordered" evidence="6">
    <location>
        <begin position="141"/>
        <end position="175"/>
    </location>
</feature>
<feature type="compositionally biased region" description="Basic residues" evidence="6">
    <location>
        <begin position="146"/>
        <end position="157"/>
    </location>
</feature>
<dbReference type="SFLD" id="SFLDG01067">
    <property type="entry name" value="SPASM/twitch_domain_containing"/>
    <property type="match status" value="1"/>
</dbReference>
<evidence type="ECO:0000256" key="3">
    <source>
        <dbReference type="ARBA" id="ARBA00023004"/>
    </source>
</evidence>
<name>A0ABQ6IAS0_9MICO</name>
<evidence type="ECO:0000256" key="2">
    <source>
        <dbReference type="ARBA" id="ARBA00022723"/>
    </source>
</evidence>
<sequence length="175" mass="19939">MTHPGLTDRFGRVHRDLRISLTDRCSLRCTYCMPADGVPWLQRDSMLSTDEMVRIARVAVEMGIEEIRLTGGEPLLRADVVDVVDRLAHLDGPHGHPEISLTTNGLRLPQLASALRDAGLARVNVSLDTLRRDRFHELTRRDKARRDARRHCRRRGGRSPPDQDQRGGHARCQRR</sequence>
<dbReference type="CDD" id="cd01335">
    <property type="entry name" value="Radical_SAM"/>
    <property type="match status" value="1"/>
</dbReference>
<dbReference type="SUPFAM" id="SSF102114">
    <property type="entry name" value="Radical SAM enzymes"/>
    <property type="match status" value="1"/>
</dbReference>